<dbReference type="SUPFAM" id="SSF48350">
    <property type="entry name" value="GTPase activation domain, GAP"/>
    <property type="match status" value="1"/>
</dbReference>
<evidence type="ECO:0000256" key="2">
    <source>
        <dbReference type="PROSITE-ProRule" id="PRU00339"/>
    </source>
</evidence>
<feature type="compositionally biased region" description="Polar residues" evidence="3">
    <location>
        <begin position="895"/>
        <end position="908"/>
    </location>
</feature>
<dbReference type="Proteomes" id="UP000241769">
    <property type="component" value="Unassembled WGS sequence"/>
</dbReference>
<dbReference type="EMBL" id="MDYQ01000130">
    <property type="protein sequence ID" value="PRP81097.1"/>
    <property type="molecule type" value="Genomic_DNA"/>
</dbReference>
<dbReference type="SMART" id="SM00028">
    <property type="entry name" value="TPR"/>
    <property type="match status" value="6"/>
</dbReference>
<dbReference type="PANTHER" id="PTHR12558:SF36">
    <property type="entry name" value="ANAPHASE-PROMOTING COMPLEX SUBUNIT 7"/>
    <property type="match status" value="1"/>
</dbReference>
<evidence type="ECO:0000313" key="5">
    <source>
        <dbReference type="EMBL" id="PRP81097.1"/>
    </source>
</evidence>
<comment type="caution">
    <text evidence="5">The sequence shown here is derived from an EMBL/GenBank/DDBJ whole genome shotgun (WGS) entry which is preliminary data.</text>
</comment>
<dbReference type="SUPFAM" id="SSF48452">
    <property type="entry name" value="TPR-like"/>
    <property type="match status" value="2"/>
</dbReference>
<accession>A0A2P6NAW6</accession>
<dbReference type="InterPro" id="IPR001936">
    <property type="entry name" value="RasGAP_dom"/>
</dbReference>
<evidence type="ECO:0000256" key="3">
    <source>
        <dbReference type="SAM" id="MobiDB-lite"/>
    </source>
</evidence>
<dbReference type="AlphaFoldDB" id="A0A2P6NAW6"/>
<dbReference type="Gene3D" id="1.10.506.10">
    <property type="entry name" value="GTPase Activation - p120gap, domain 1"/>
    <property type="match status" value="1"/>
</dbReference>
<dbReference type="InterPro" id="IPR008936">
    <property type="entry name" value="Rho_GTPase_activation_prot"/>
</dbReference>
<dbReference type="PROSITE" id="PS50018">
    <property type="entry name" value="RAS_GTPASE_ACTIV_2"/>
    <property type="match status" value="1"/>
</dbReference>
<evidence type="ECO:0000256" key="1">
    <source>
        <dbReference type="ARBA" id="ARBA00022803"/>
    </source>
</evidence>
<feature type="region of interest" description="Disordered" evidence="3">
    <location>
        <begin position="895"/>
        <end position="924"/>
    </location>
</feature>
<dbReference type="GO" id="GO:0005680">
    <property type="term" value="C:anaphase-promoting complex"/>
    <property type="evidence" value="ECO:0007669"/>
    <property type="project" value="TreeGrafter"/>
</dbReference>
<dbReference type="SMART" id="SM00323">
    <property type="entry name" value="RasGAP"/>
    <property type="match status" value="1"/>
</dbReference>
<dbReference type="Gene3D" id="1.25.40.10">
    <property type="entry name" value="Tetratricopeptide repeat domain"/>
    <property type="match status" value="4"/>
</dbReference>
<evidence type="ECO:0000259" key="4">
    <source>
        <dbReference type="PROSITE" id="PS50018"/>
    </source>
</evidence>
<feature type="compositionally biased region" description="Low complexity" evidence="3">
    <location>
        <begin position="542"/>
        <end position="570"/>
    </location>
</feature>
<dbReference type="STRING" id="1890364.A0A2P6NAW6"/>
<dbReference type="Pfam" id="PF00616">
    <property type="entry name" value="RasGAP"/>
    <property type="match status" value="1"/>
</dbReference>
<sequence length="1048" mass="118246">MLSLIKEGQFESAEILVRRRFDPSITSLQGSLLISSGSPTMDTFSLYADCLYASKQYRRALLYYERATTVRSQRRSAATTRASSRTSDDEDSLLANIRFKMAKCFFEVNDKRSAVAQFEAIPHISRTLSMNMWMGKMLHKHNGPKNALPYYKEAIRQNPALIEILIELVKLNVPVHEIKQLNPSAPWEWLEPLLAPHVQEARQEYKGAVKTIEGMERQYPNSLFLLSSKAKCEYLAEETDKSCATFKRILDIDPHYPHHMEVYAASLRSQGKIMELNKISANLLTNNPNRSEGWAAAATYWYLKGDKKKAASHVETALFMEPDHHRLMTLRGDILAGDEEQHERSVELYRRAAECAVRKGEAHISHYVSQVKSLLSMARVKEALVIAKEARKAMPNSPRTFSLLGVVLSKPVDASCRKKSRQCFDEALKMDPDCIDAILGLADLNMEEKKTNEAGKQLLAKCEQFPGVPSLHVKLAEVYIEESRYNEALNRLQLALNINPYCEGAREKMELVEKKMKGIEEDEEIQAEEEERRLGDIEDTLSLRPSLSRSPPLSNSTGSTGSLGSRESLGTQNTAHHSIVSAASEFVHLVLLQPLNLKFISAVVDGCSTAEDAASLVKSIHQLFTRMLRVEDILHKCIETELTNAVQATALFRTNNFAARFITFHTEAIGRAYIENVLATPIKEVLLSDITLEALLEEQSQIVLECIYRSSDTFPVELKNLYTYLRQNVAEKYPGEDRLVVANFLFLRFFNAYIVNPPTGLLPEKVIKMMQESGGNMKNKSRTNLMLISKMIQTVANSMSSRRRSTEADSKKTSRFIAHNMLGIERYTDLVTGVEVTREAMKAELMEAPRGSIHSLLSKLNPKREERKEKKNRLTIGLPSLDDDFHITSPILQTATDRSARQSSSVTPTPVMERASSVSVGGKAHSVRVKDLSKGRSDQNLTLPTVNTMESNMGGRRGSVKISDVELSSAIYTIQSYIHSNGEHILAYLGRQTQQLPEPERKRIAQANEEMMYRCLEVLEVRMPSASTAYMWKPTHRILEKWKKMTTT</sequence>
<feature type="region of interest" description="Disordered" evidence="3">
    <location>
        <begin position="522"/>
        <end position="570"/>
    </location>
</feature>
<dbReference type="FunCoup" id="A0A2P6NAW6">
    <property type="interactions" value="70"/>
</dbReference>
<name>A0A2P6NAW6_9EUKA</name>
<dbReference type="PANTHER" id="PTHR12558">
    <property type="entry name" value="CELL DIVISION CYCLE 16,23,27"/>
    <property type="match status" value="1"/>
</dbReference>
<dbReference type="InParanoid" id="A0A2P6NAW6"/>
<dbReference type="CDD" id="cd04519">
    <property type="entry name" value="RasGAP"/>
    <property type="match status" value="1"/>
</dbReference>
<protein>
    <recommendedName>
        <fullName evidence="4">Ras-GAP domain-containing protein</fullName>
    </recommendedName>
</protein>
<proteinExistence type="predicted"/>
<feature type="domain" description="Ras-GAP" evidence="4">
    <location>
        <begin position="612"/>
        <end position="797"/>
    </location>
</feature>
<keyword evidence="1 2" id="KW-0802">TPR repeat</keyword>
<gene>
    <name evidence="5" type="ORF">PROFUN_11211</name>
</gene>
<dbReference type="InterPro" id="IPR019734">
    <property type="entry name" value="TPR_rpt"/>
</dbReference>
<dbReference type="OrthoDB" id="17673at2759"/>
<dbReference type="GO" id="GO:0016567">
    <property type="term" value="P:protein ubiquitination"/>
    <property type="evidence" value="ECO:0007669"/>
    <property type="project" value="TreeGrafter"/>
</dbReference>
<dbReference type="GO" id="GO:0045842">
    <property type="term" value="P:positive regulation of mitotic metaphase/anaphase transition"/>
    <property type="evidence" value="ECO:0007669"/>
    <property type="project" value="TreeGrafter"/>
</dbReference>
<feature type="repeat" description="TPR" evidence="2">
    <location>
        <begin position="469"/>
        <end position="502"/>
    </location>
</feature>
<reference evidence="5 6" key="1">
    <citation type="journal article" date="2018" name="Genome Biol. Evol.">
        <title>Multiple Roots of Fruiting Body Formation in Amoebozoa.</title>
        <authorList>
            <person name="Hillmann F."/>
            <person name="Forbes G."/>
            <person name="Novohradska S."/>
            <person name="Ferling I."/>
            <person name="Riege K."/>
            <person name="Groth M."/>
            <person name="Westermann M."/>
            <person name="Marz M."/>
            <person name="Spaller T."/>
            <person name="Winckler T."/>
            <person name="Schaap P."/>
            <person name="Glockner G."/>
        </authorList>
    </citation>
    <scope>NUCLEOTIDE SEQUENCE [LARGE SCALE GENOMIC DNA]</scope>
    <source>
        <strain evidence="5 6">Jena</strain>
    </source>
</reference>
<evidence type="ECO:0000313" key="6">
    <source>
        <dbReference type="Proteomes" id="UP000241769"/>
    </source>
</evidence>
<dbReference type="PROSITE" id="PS50005">
    <property type="entry name" value="TPR"/>
    <property type="match status" value="1"/>
</dbReference>
<dbReference type="InterPro" id="IPR011990">
    <property type="entry name" value="TPR-like_helical_dom_sf"/>
</dbReference>
<organism evidence="5 6">
    <name type="scientific">Planoprotostelium fungivorum</name>
    <dbReference type="NCBI Taxonomy" id="1890364"/>
    <lineage>
        <taxon>Eukaryota</taxon>
        <taxon>Amoebozoa</taxon>
        <taxon>Evosea</taxon>
        <taxon>Variosea</taxon>
        <taxon>Cavosteliida</taxon>
        <taxon>Cavosteliaceae</taxon>
        <taxon>Planoprotostelium</taxon>
    </lineage>
</organism>
<dbReference type="GO" id="GO:0051301">
    <property type="term" value="P:cell division"/>
    <property type="evidence" value="ECO:0007669"/>
    <property type="project" value="TreeGrafter"/>
</dbReference>
<keyword evidence="6" id="KW-1185">Reference proteome</keyword>